<dbReference type="InterPro" id="IPR012853">
    <property type="entry name" value="CPT"/>
</dbReference>
<comment type="caution">
    <text evidence="3">The sequence shown here is derived from an EMBL/GenBank/DDBJ whole genome shotgun (WGS) entry which is preliminary data.</text>
</comment>
<dbReference type="OrthoDB" id="9811101at2"/>
<dbReference type="SUPFAM" id="SSF52540">
    <property type="entry name" value="P-loop containing nucleoside triphosphate hydrolases"/>
    <property type="match status" value="1"/>
</dbReference>
<dbReference type="GO" id="GO:0016740">
    <property type="term" value="F:transferase activity"/>
    <property type="evidence" value="ECO:0007669"/>
    <property type="project" value="UniProtKB-KW"/>
</dbReference>
<gene>
    <name evidence="3" type="ORF">P409_23905</name>
</gene>
<dbReference type="Pfam" id="PF07931">
    <property type="entry name" value="CPT"/>
    <property type="match status" value="1"/>
</dbReference>
<dbReference type="Proteomes" id="UP000029995">
    <property type="component" value="Unassembled WGS sequence"/>
</dbReference>
<accession>A0A0A0D1X1</accession>
<dbReference type="InterPro" id="IPR027417">
    <property type="entry name" value="P-loop_NTPase"/>
</dbReference>
<dbReference type="EMBL" id="JANX01000392">
    <property type="protein sequence ID" value="KGM32010.1"/>
    <property type="molecule type" value="Genomic_DNA"/>
</dbReference>
<evidence type="ECO:0000256" key="1">
    <source>
        <dbReference type="PIRSR" id="PIRSR007531-1"/>
    </source>
</evidence>
<evidence type="ECO:0000313" key="4">
    <source>
        <dbReference type="Proteomes" id="UP000029995"/>
    </source>
</evidence>
<keyword evidence="3" id="KW-0808">Transferase</keyword>
<feature type="binding site" evidence="2">
    <location>
        <begin position="13"/>
        <end position="20"/>
    </location>
    <ligand>
        <name>ATP</name>
        <dbReference type="ChEBI" id="CHEBI:30616"/>
    </ligand>
</feature>
<feature type="active site" evidence="1">
    <location>
        <position position="40"/>
    </location>
</feature>
<sequence>MTREAGWIVVLNGAPRSGKSSIVAAIQGWDDGPWMNLGVDVHARHVTPPGYRPGLGLRPGGERPEIEAWVPVFYAGLYESIAAHSRLGLNVVADLGHHDAYSEPLGILRDCARRLLGLPALLVGVRCPVGEIMRRRRTGQPGREGEYAVASADDPVPEPVLRWQREVHRPGIYDLELDTSVLSPSDGAAAIRRRLDDPAPFSAFRRLAAE</sequence>
<dbReference type="RefSeq" id="WP_034844565.1">
    <property type="nucleotide sequence ID" value="NZ_JANX01000392.1"/>
</dbReference>
<protein>
    <submittedName>
        <fullName evidence="3">Chloramphenicol phosphotransferase</fullName>
    </submittedName>
</protein>
<dbReference type="PIRSF" id="PIRSF007531">
    <property type="entry name" value="CPT"/>
    <property type="match status" value="1"/>
</dbReference>
<evidence type="ECO:0000256" key="2">
    <source>
        <dbReference type="PIRSR" id="PIRSR007531-2"/>
    </source>
</evidence>
<dbReference type="AlphaFoldDB" id="A0A0A0D1X1"/>
<evidence type="ECO:0000313" key="3">
    <source>
        <dbReference type="EMBL" id="KGM32010.1"/>
    </source>
</evidence>
<dbReference type="GO" id="GO:0005524">
    <property type="term" value="F:ATP binding"/>
    <property type="evidence" value="ECO:0007669"/>
    <property type="project" value="InterPro"/>
</dbReference>
<proteinExistence type="predicted"/>
<name>A0A0A0D1X1_9PROT</name>
<organism evidence="3 4">
    <name type="scientific">Inquilinus limosus MP06</name>
    <dbReference type="NCBI Taxonomy" id="1398085"/>
    <lineage>
        <taxon>Bacteria</taxon>
        <taxon>Pseudomonadati</taxon>
        <taxon>Pseudomonadota</taxon>
        <taxon>Alphaproteobacteria</taxon>
        <taxon>Rhodospirillales</taxon>
        <taxon>Rhodospirillaceae</taxon>
        <taxon>Inquilinus</taxon>
    </lineage>
</organism>
<dbReference type="Gene3D" id="3.40.50.300">
    <property type="entry name" value="P-loop containing nucleotide triphosphate hydrolases"/>
    <property type="match status" value="1"/>
</dbReference>
<reference evidence="3 4" key="1">
    <citation type="submission" date="2014-01" db="EMBL/GenBank/DDBJ databases">
        <title>Genome sequence determination for a cystic fibrosis isolate, Inquilinus limosus.</title>
        <authorList>
            <person name="Pino M."/>
            <person name="Di Conza J."/>
            <person name="Gutkind G."/>
        </authorList>
    </citation>
    <scope>NUCLEOTIDE SEQUENCE [LARGE SCALE GENOMIC DNA]</scope>
    <source>
        <strain evidence="3 4">MP06</strain>
    </source>
</reference>